<dbReference type="PANTHER" id="PTHR12149:SF8">
    <property type="entry name" value="PROTEIN-RIBULOSAMINE 3-KINASE"/>
    <property type="match status" value="1"/>
</dbReference>
<proteinExistence type="predicted"/>
<reference evidence="3 4" key="1">
    <citation type="submission" date="2023-01" db="EMBL/GenBank/DDBJ databases">
        <title>Analysis of 21 Apiospora genomes using comparative genomics revels a genus with tremendous synthesis potential of carbohydrate active enzymes and secondary metabolites.</title>
        <authorList>
            <person name="Sorensen T."/>
        </authorList>
    </citation>
    <scope>NUCLEOTIDE SEQUENCE [LARGE SCALE GENOMIC DNA]</scope>
    <source>
        <strain evidence="3 4">CBS 83171</strain>
    </source>
</reference>
<evidence type="ECO:0000256" key="1">
    <source>
        <dbReference type="ARBA" id="ARBA00011961"/>
    </source>
</evidence>
<dbReference type="Pfam" id="PF03881">
    <property type="entry name" value="Fructosamin_kin"/>
    <property type="match status" value="1"/>
</dbReference>
<dbReference type="SUPFAM" id="SSF56112">
    <property type="entry name" value="Protein kinase-like (PK-like)"/>
    <property type="match status" value="1"/>
</dbReference>
<organism evidence="3 4">
    <name type="scientific">Apiospora saccharicola</name>
    <dbReference type="NCBI Taxonomy" id="335842"/>
    <lineage>
        <taxon>Eukaryota</taxon>
        <taxon>Fungi</taxon>
        <taxon>Dikarya</taxon>
        <taxon>Ascomycota</taxon>
        <taxon>Pezizomycotina</taxon>
        <taxon>Sordariomycetes</taxon>
        <taxon>Xylariomycetidae</taxon>
        <taxon>Amphisphaeriales</taxon>
        <taxon>Apiosporaceae</taxon>
        <taxon>Apiospora</taxon>
    </lineage>
</organism>
<evidence type="ECO:0000313" key="4">
    <source>
        <dbReference type="Proteomes" id="UP001446871"/>
    </source>
</evidence>
<name>A0ABR1WGW0_9PEZI</name>
<dbReference type="InterPro" id="IPR011009">
    <property type="entry name" value="Kinase-like_dom_sf"/>
</dbReference>
<dbReference type="Gene3D" id="3.90.1200.10">
    <property type="match status" value="1"/>
</dbReference>
<keyword evidence="4" id="KW-1185">Reference proteome</keyword>
<dbReference type="InterPro" id="IPR016477">
    <property type="entry name" value="Fructo-/Ketosamine-3-kinase"/>
</dbReference>
<accession>A0ABR1WGW0</accession>
<dbReference type="PANTHER" id="PTHR12149">
    <property type="entry name" value="FRUCTOSAMINE 3 KINASE-RELATED PROTEIN"/>
    <property type="match status" value="1"/>
</dbReference>
<comment type="caution">
    <text evidence="3">The sequence shown here is derived from an EMBL/GenBank/DDBJ whole genome shotgun (WGS) entry which is preliminary data.</text>
</comment>
<comment type="catalytic activity">
    <reaction evidence="2">
        <text>N(6)-D-ribulosyl-L-lysyl-[protein] + ATP = N(6)-(3-O-phospho-D-ribulosyl)-L-lysyl-[protein] + ADP + H(+)</text>
        <dbReference type="Rhea" id="RHEA:48432"/>
        <dbReference type="Rhea" id="RHEA-COMP:12103"/>
        <dbReference type="Rhea" id="RHEA-COMP:12104"/>
        <dbReference type="ChEBI" id="CHEBI:15378"/>
        <dbReference type="ChEBI" id="CHEBI:30616"/>
        <dbReference type="ChEBI" id="CHEBI:90418"/>
        <dbReference type="ChEBI" id="CHEBI:90420"/>
        <dbReference type="ChEBI" id="CHEBI:456216"/>
        <dbReference type="EC" id="2.7.1.172"/>
    </reaction>
    <physiologicalReaction direction="left-to-right" evidence="2">
        <dbReference type="Rhea" id="RHEA:48433"/>
    </physiologicalReaction>
</comment>
<dbReference type="EC" id="2.7.1.172" evidence="1"/>
<evidence type="ECO:0000313" key="3">
    <source>
        <dbReference type="EMBL" id="KAK8082688.1"/>
    </source>
</evidence>
<sequence length="297" mass="33182">MSGYLEGIEGDFPLHHEVVSVLPTGTKAISAESWGRSAGAKTARIATQLPSGQERCVQLGSHVPDFGPKPVGKGDYHDEMGNYTHFYVMEYHDMDHQSPPESAVLAKLDNTVNEAWPEYDDACKQLIDHVISRLLGALQSYGRNIEPVLCHGDLWEGNVATDFETGKIVIFDPGESMYAHNEIEFGTWRCIWATHFTSPEYASAYQRLIPPSEPVEDWDDRNRLYAIKCAICDSAGHVGSKSRIMVTTGRAFNDMLYLCEKYAPPLESLEKYDPDKDISVTGKREVYDVMAGARRSL</sequence>
<protein>
    <recommendedName>
        <fullName evidence="1">protein-ribulosamine 3-kinase</fullName>
        <ecNumber evidence="1">2.7.1.172</ecNumber>
    </recommendedName>
</protein>
<dbReference type="EMBL" id="JAQQWM010000001">
    <property type="protein sequence ID" value="KAK8082688.1"/>
    <property type="molecule type" value="Genomic_DNA"/>
</dbReference>
<evidence type="ECO:0000256" key="2">
    <source>
        <dbReference type="ARBA" id="ARBA00048655"/>
    </source>
</evidence>
<gene>
    <name evidence="3" type="ORF">PG996_001469</name>
</gene>
<dbReference type="Proteomes" id="UP001446871">
    <property type="component" value="Unassembled WGS sequence"/>
</dbReference>